<dbReference type="Proteomes" id="UP000664844">
    <property type="component" value="Unassembled WGS sequence"/>
</dbReference>
<dbReference type="Gene3D" id="3.40.50.1110">
    <property type="entry name" value="SGNH hydrolase"/>
    <property type="match status" value="1"/>
</dbReference>
<dbReference type="SUPFAM" id="SSF52266">
    <property type="entry name" value="SGNH hydrolase"/>
    <property type="match status" value="1"/>
</dbReference>
<sequence>MLSEMTLFDEGFYLARNSDVAAAVASGIFSSAAQHYFAFGDQENRDPSAFFQADYYLSQNPDVAAAISPSLSAFDHFINFGYREGRDPTPFFNTNFYAQTNPDVAEAVSQDPLTGFFAHYITFGAQEGRSPVAFFDQTYYLEQNPGVAEVVSRGETTAIAHFANFGQFEGRLPRRLFDELYVFGDSLSDDGNLFALTQGLFPPEPLYTNGRFSNGPIWAELLPSRLGLDVNPQTNIAFGGATSSDVNSLNLENPLLPTLPGLQTQIESFIAETPFSNPNGLYTIWAGANDYLNAGITDVTIPVNNLVNAVTQLADDGARNFMVMNLPDLGNTPGVRNRGPQAQQFLSQLTNVHNTALATAIANLDQNPNINIILVDVNGLLNDAIANPSQYGFTNVTDPAQQSPGSDPNTFLFWDDVHPTTTSHQLITDEALKTVTDLSQLVKVIL</sequence>
<dbReference type="Pfam" id="PF00657">
    <property type="entry name" value="Lipase_GDSL"/>
    <property type="match status" value="1"/>
</dbReference>
<dbReference type="InterPro" id="IPR051058">
    <property type="entry name" value="GDSL_Est/Lipase"/>
</dbReference>
<gene>
    <name evidence="2" type="ORF">J0895_16815</name>
</gene>
<accession>A0ABS3FVC8</accession>
<dbReference type="EMBL" id="JAFLQW010000449">
    <property type="protein sequence ID" value="MBO0350723.1"/>
    <property type="molecule type" value="Genomic_DNA"/>
</dbReference>
<keyword evidence="3" id="KW-1185">Reference proteome</keyword>
<dbReference type="GO" id="GO:0016787">
    <property type="term" value="F:hydrolase activity"/>
    <property type="evidence" value="ECO:0007669"/>
    <property type="project" value="UniProtKB-KW"/>
</dbReference>
<dbReference type="PANTHER" id="PTHR45648">
    <property type="entry name" value="GDSL LIPASE/ACYLHYDROLASE FAMILY PROTEIN (AFU_ORTHOLOGUE AFUA_4G14700)"/>
    <property type="match status" value="1"/>
</dbReference>
<keyword evidence="1 2" id="KW-0378">Hydrolase</keyword>
<evidence type="ECO:0000313" key="2">
    <source>
        <dbReference type="EMBL" id="MBO0350723.1"/>
    </source>
</evidence>
<dbReference type="RefSeq" id="WP_207089198.1">
    <property type="nucleotide sequence ID" value="NZ_JAFLQW010000449.1"/>
</dbReference>
<proteinExistence type="predicted"/>
<dbReference type="CDD" id="cd01846">
    <property type="entry name" value="fatty_acyltransferase_like"/>
    <property type="match status" value="1"/>
</dbReference>
<protein>
    <submittedName>
        <fullName evidence="2">SGNH/GDSL hydrolase family protein</fullName>
    </submittedName>
</protein>
<dbReference type="PANTHER" id="PTHR45648:SF22">
    <property type="entry name" value="GDSL LIPASE_ACYLHYDROLASE FAMILY PROTEIN (AFU_ORTHOLOGUE AFUA_4G14700)"/>
    <property type="match status" value="1"/>
</dbReference>
<dbReference type="InterPro" id="IPR036514">
    <property type="entry name" value="SGNH_hydro_sf"/>
</dbReference>
<evidence type="ECO:0000313" key="3">
    <source>
        <dbReference type="Proteomes" id="UP000664844"/>
    </source>
</evidence>
<organism evidence="2 3">
    <name type="scientific">Phormidium pseudopriestleyi FRX01</name>
    <dbReference type="NCBI Taxonomy" id="1759528"/>
    <lineage>
        <taxon>Bacteria</taxon>
        <taxon>Bacillati</taxon>
        <taxon>Cyanobacteriota</taxon>
        <taxon>Cyanophyceae</taxon>
        <taxon>Oscillatoriophycideae</taxon>
        <taxon>Oscillatoriales</taxon>
        <taxon>Oscillatoriaceae</taxon>
        <taxon>Phormidium</taxon>
    </lineage>
</organism>
<name>A0ABS3FVC8_9CYAN</name>
<comment type="caution">
    <text evidence="2">The sequence shown here is derived from an EMBL/GenBank/DDBJ whole genome shotgun (WGS) entry which is preliminary data.</text>
</comment>
<reference evidence="2 3" key="1">
    <citation type="submission" date="2021-03" db="EMBL/GenBank/DDBJ databases">
        <title>Metabolic Capacity of the Antarctic Cyanobacterium Phormidium pseudopriestleyi that Sustains Oxygenic Photosynthesis in the Presence of Hydrogen Sulfide.</title>
        <authorList>
            <person name="Lumian J.E."/>
            <person name="Jungblut A.D."/>
            <person name="Dillon M.L."/>
            <person name="Hawes I."/>
            <person name="Doran P.T."/>
            <person name="Mackey T.J."/>
            <person name="Dick G.J."/>
            <person name="Grettenberger C.L."/>
            <person name="Sumner D.Y."/>
        </authorList>
    </citation>
    <scope>NUCLEOTIDE SEQUENCE [LARGE SCALE GENOMIC DNA]</scope>
    <source>
        <strain evidence="2 3">FRX01</strain>
    </source>
</reference>
<dbReference type="InterPro" id="IPR001087">
    <property type="entry name" value="GDSL"/>
</dbReference>
<evidence type="ECO:0000256" key="1">
    <source>
        <dbReference type="ARBA" id="ARBA00022801"/>
    </source>
</evidence>